<dbReference type="AlphaFoldDB" id="A0AAN9K0B1"/>
<dbReference type="PANTHER" id="PTHR35324">
    <property type="entry name" value="BNAA08G03750D PROTEIN"/>
    <property type="match status" value="1"/>
</dbReference>
<dbReference type="EMBL" id="JAYMYQ010000010">
    <property type="protein sequence ID" value="KAK7307588.1"/>
    <property type="molecule type" value="Genomic_DNA"/>
</dbReference>
<comment type="caution">
    <text evidence="2">The sequence shown here is derived from an EMBL/GenBank/DDBJ whole genome shotgun (WGS) entry which is preliminary data.</text>
</comment>
<evidence type="ECO:0000313" key="3">
    <source>
        <dbReference type="Proteomes" id="UP001367508"/>
    </source>
</evidence>
<sequence>MQPRFEKKQQAEIKKGMRSPKVKPLSIDDLNTLGLNSIQTQTRTEKMAFMISRAESETEKSSLNHVEDKDSATVGAISRQLHLKSSSSKASSQTLNKQVVLQRIRHRKSINRIKTAFEGLLCGSEGSTTSTQEQKWLQQDDAFSSP</sequence>
<accession>A0AAN9K0B1</accession>
<dbReference type="PANTHER" id="PTHR35324:SF5">
    <property type="entry name" value="BHLH DOMAIN-CONTAINING PROTEIN"/>
    <property type="match status" value="1"/>
</dbReference>
<dbReference type="Proteomes" id="UP001367508">
    <property type="component" value="Unassembled WGS sequence"/>
</dbReference>
<feature type="compositionally biased region" description="Polar residues" evidence="1">
    <location>
        <begin position="125"/>
        <end position="146"/>
    </location>
</feature>
<name>A0AAN9K0B1_CANGL</name>
<feature type="region of interest" description="Disordered" evidence="1">
    <location>
        <begin position="123"/>
        <end position="146"/>
    </location>
</feature>
<proteinExistence type="predicted"/>
<gene>
    <name evidence="2" type="ORF">VNO77_40788</name>
</gene>
<keyword evidence="3" id="KW-1185">Reference proteome</keyword>
<organism evidence="2 3">
    <name type="scientific">Canavalia gladiata</name>
    <name type="common">Sword bean</name>
    <name type="synonym">Dolichos gladiatus</name>
    <dbReference type="NCBI Taxonomy" id="3824"/>
    <lineage>
        <taxon>Eukaryota</taxon>
        <taxon>Viridiplantae</taxon>
        <taxon>Streptophyta</taxon>
        <taxon>Embryophyta</taxon>
        <taxon>Tracheophyta</taxon>
        <taxon>Spermatophyta</taxon>
        <taxon>Magnoliopsida</taxon>
        <taxon>eudicotyledons</taxon>
        <taxon>Gunneridae</taxon>
        <taxon>Pentapetalae</taxon>
        <taxon>rosids</taxon>
        <taxon>fabids</taxon>
        <taxon>Fabales</taxon>
        <taxon>Fabaceae</taxon>
        <taxon>Papilionoideae</taxon>
        <taxon>50 kb inversion clade</taxon>
        <taxon>NPAAA clade</taxon>
        <taxon>indigoferoid/millettioid clade</taxon>
        <taxon>Phaseoleae</taxon>
        <taxon>Canavalia</taxon>
    </lineage>
</organism>
<evidence type="ECO:0000313" key="2">
    <source>
        <dbReference type="EMBL" id="KAK7307588.1"/>
    </source>
</evidence>
<feature type="region of interest" description="Disordered" evidence="1">
    <location>
        <begin position="1"/>
        <end position="25"/>
    </location>
</feature>
<evidence type="ECO:0000256" key="1">
    <source>
        <dbReference type="SAM" id="MobiDB-lite"/>
    </source>
</evidence>
<reference evidence="2 3" key="1">
    <citation type="submission" date="2024-01" db="EMBL/GenBank/DDBJ databases">
        <title>The genomes of 5 underutilized Papilionoideae crops provide insights into root nodulation and disease resistanc.</title>
        <authorList>
            <person name="Jiang F."/>
        </authorList>
    </citation>
    <scope>NUCLEOTIDE SEQUENCE [LARGE SCALE GENOMIC DNA]</scope>
    <source>
        <strain evidence="2">LVBAO_FW01</strain>
        <tissue evidence="2">Leaves</tissue>
    </source>
</reference>
<feature type="compositionally biased region" description="Basic and acidic residues" evidence="1">
    <location>
        <begin position="1"/>
        <end position="15"/>
    </location>
</feature>
<protein>
    <submittedName>
        <fullName evidence="2">Uncharacterized protein</fullName>
    </submittedName>
</protein>